<dbReference type="GO" id="GO:0006508">
    <property type="term" value="P:proteolysis"/>
    <property type="evidence" value="ECO:0007669"/>
    <property type="project" value="UniProtKB-KW"/>
</dbReference>
<evidence type="ECO:0000256" key="2">
    <source>
        <dbReference type="ARBA" id="ARBA00022670"/>
    </source>
</evidence>
<dbReference type="SUPFAM" id="SSF50156">
    <property type="entry name" value="PDZ domain-like"/>
    <property type="match status" value="1"/>
</dbReference>
<evidence type="ECO:0000313" key="7">
    <source>
        <dbReference type="EMBL" id="SFB76306.1"/>
    </source>
</evidence>
<evidence type="ECO:0000256" key="1">
    <source>
        <dbReference type="ARBA" id="ARBA00009179"/>
    </source>
</evidence>
<dbReference type="PANTHER" id="PTHR32060:SF30">
    <property type="entry name" value="CARBOXY-TERMINAL PROCESSING PROTEASE CTPA"/>
    <property type="match status" value="1"/>
</dbReference>
<dbReference type="AlphaFoldDB" id="A0A1I1DPF4"/>
<reference evidence="8" key="1">
    <citation type="submission" date="2016-10" db="EMBL/GenBank/DDBJ databases">
        <authorList>
            <person name="Varghese N."/>
            <person name="Submissions S."/>
        </authorList>
    </citation>
    <scope>NUCLEOTIDE SEQUENCE [LARGE SCALE GENOMIC DNA]</scope>
    <source>
        <strain evidence="8">DSM 24499</strain>
    </source>
</reference>
<dbReference type="InterPro" id="IPR004447">
    <property type="entry name" value="Peptidase_S41A"/>
</dbReference>
<feature type="domain" description="PDZ" evidence="6">
    <location>
        <begin position="89"/>
        <end position="167"/>
    </location>
</feature>
<dbReference type="Pfam" id="PF03572">
    <property type="entry name" value="Peptidase_S41"/>
    <property type="match status" value="1"/>
</dbReference>
<dbReference type="CDD" id="cd07560">
    <property type="entry name" value="Peptidase_S41_CPP"/>
    <property type="match status" value="1"/>
</dbReference>
<name>A0A1I1DPF4_9FLAO</name>
<dbReference type="GO" id="GO:0030288">
    <property type="term" value="C:outer membrane-bounded periplasmic space"/>
    <property type="evidence" value="ECO:0007669"/>
    <property type="project" value="TreeGrafter"/>
</dbReference>
<dbReference type="InterPro" id="IPR001478">
    <property type="entry name" value="PDZ"/>
</dbReference>
<dbReference type="InterPro" id="IPR029045">
    <property type="entry name" value="ClpP/crotonase-like_dom_sf"/>
</dbReference>
<dbReference type="Gene3D" id="3.90.226.10">
    <property type="entry name" value="2-enoyl-CoA Hydratase, Chain A, domain 1"/>
    <property type="match status" value="1"/>
</dbReference>
<dbReference type="SMART" id="SM00245">
    <property type="entry name" value="TSPc"/>
    <property type="match status" value="1"/>
</dbReference>
<dbReference type="NCBIfam" id="TIGR00225">
    <property type="entry name" value="prc"/>
    <property type="match status" value="1"/>
</dbReference>
<accession>A0A1I1DPF4</accession>
<dbReference type="GO" id="GO:0007165">
    <property type="term" value="P:signal transduction"/>
    <property type="evidence" value="ECO:0007669"/>
    <property type="project" value="TreeGrafter"/>
</dbReference>
<keyword evidence="2 5" id="KW-0645">Protease</keyword>
<evidence type="ECO:0000256" key="4">
    <source>
        <dbReference type="ARBA" id="ARBA00022825"/>
    </source>
</evidence>
<dbReference type="PROSITE" id="PS50106">
    <property type="entry name" value="PDZ"/>
    <property type="match status" value="1"/>
</dbReference>
<dbReference type="Pfam" id="PF13180">
    <property type="entry name" value="PDZ_2"/>
    <property type="match status" value="1"/>
</dbReference>
<organism evidence="7 8">
    <name type="scientific">Zunongwangia mangrovi</name>
    <dbReference type="NCBI Taxonomy" id="1334022"/>
    <lineage>
        <taxon>Bacteria</taxon>
        <taxon>Pseudomonadati</taxon>
        <taxon>Bacteroidota</taxon>
        <taxon>Flavobacteriia</taxon>
        <taxon>Flavobacteriales</taxon>
        <taxon>Flavobacteriaceae</taxon>
        <taxon>Zunongwangia</taxon>
    </lineage>
</organism>
<dbReference type="GO" id="GO:0004175">
    <property type="term" value="F:endopeptidase activity"/>
    <property type="evidence" value="ECO:0007669"/>
    <property type="project" value="TreeGrafter"/>
</dbReference>
<dbReference type="PANTHER" id="PTHR32060">
    <property type="entry name" value="TAIL-SPECIFIC PROTEASE"/>
    <property type="match status" value="1"/>
</dbReference>
<dbReference type="InterPro" id="IPR036034">
    <property type="entry name" value="PDZ_sf"/>
</dbReference>
<dbReference type="Proteomes" id="UP000199438">
    <property type="component" value="Unassembled WGS sequence"/>
</dbReference>
<evidence type="ECO:0000256" key="3">
    <source>
        <dbReference type="ARBA" id="ARBA00022801"/>
    </source>
</evidence>
<evidence type="ECO:0000313" key="8">
    <source>
        <dbReference type="Proteomes" id="UP000199438"/>
    </source>
</evidence>
<dbReference type="SMART" id="SM00228">
    <property type="entry name" value="PDZ"/>
    <property type="match status" value="1"/>
</dbReference>
<proteinExistence type="inferred from homology"/>
<keyword evidence="3 5" id="KW-0378">Hydrolase</keyword>
<dbReference type="Gene3D" id="2.30.42.10">
    <property type="match status" value="1"/>
</dbReference>
<dbReference type="STRING" id="1334022.SAMN04487907_101503"/>
<evidence type="ECO:0000259" key="6">
    <source>
        <dbReference type="PROSITE" id="PS50106"/>
    </source>
</evidence>
<evidence type="ECO:0000256" key="5">
    <source>
        <dbReference type="RuleBase" id="RU004404"/>
    </source>
</evidence>
<protein>
    <submittedName>
        <fullName evidence="7">Carboxyl-terminal processing protease</fullName>
    </submittedName>
</protein>
<dbReference type="EMBL" id="FOKV01000001">
    <property type="protein sequence ID" value="SFB76306.1"/>
    <property type="molecule type" value="Genomic_DNA"/>
</dbReference>
<dbReference type="SUPFAM" id="SSF52096">
    <property type="entry name" value="ClpP/crotonase"/>
    <property type="match status" value="1"/>
</dbReference>
<comment type="similarity">
    <text evidence="1 5">Belongs to the peptidase S41A family.</text>
</comment>
<dbReference type="GO" id="GO:0008236">
    <property type="term" value="F:serine-type peptidase activity"/>
    <property type="evidence" value="ECO:0007669"/>
    <property type="project" value="UniProtKB-KW"/>
</dbReference>
<keyword evidence="8" id="KW-1185">Reference proteome</keyword>
<dbReference type="InterPro" id="IPR005151">
    <property type="entry name" value="Tail-specific_protease"/>
</dbReference>
<dbReference type="Gene3D" id="3.30.750.44">
    <property type="match status" value="1"/>
</dbReference>
<sequence length="547" mass="61706">MKMKKNLYKKTLILAASGVVLFTSFGFKSDFFEIAKQIEIFTTLFKEINMNYVDETSPADLMDTAIKSMLTDLDPYTNFWSEQDVQSSRINMEGEYTGIGAALKPDDDILLITEVYKDYPADIAGLKPGDKITKIGDTKVSDFTEGAQTLLNGSLNSEVNITYQRQGKTQQTSIKRSSVELKAVPFYSLLEDNSGYVVLSRFNQKAYEETSRAVKDLKSQGADKIILDLRGNPGGLLSEAINVSNIFLDKGELITSTKSVIEKYNKEYYTQKEPIDTKIPLVVLVNGQSASASEIVSGAIQDLDRGVVVGARTFGKGLVQRPKEIAYGTQLKITISRYYTPSGRCIQALDYRKRDENGEAVRTKVEDYNAFKTKNGRTVYDGGGILPDVRLESSEYSSITRALLEKNAIFNYATNYYYQHNVEDPVTYEFSDADFNDFKAYLKTSDFNYKTDTEQELEELLITAQSEGFQQDILDSYKQISTEIDKSKAEDLDNKKEEIKSVLQDQIIKHYFYQEGLYQNHVANGEEIKKAKEVLNNPGQYAKILQN</sequence>
<keyword evidence="4 5" id="KW-0720">Serine protease</keyword>
<gene>
    <name evidence="7" type="ORF">SAMN04487907_101503</name>
</gene>